<dbReference type="InterPro" id="IPR014825">
    <property type="entry name" value="DNA_alkylation"/>
</dbReference>
<gene>
    <name evidence="2" type="ORF">GKD88_02185</name>
    <name evidence="1" type="ORF">GKE08_02385</name>
</gene>
<organism evidence="1 3">
    <name type="scientific">Holdemania massiliensis</name>
    <dbReference type="NCBI Taxonomy" id="1468449"/>
    <lineage>
        <taxon>Bacteria</taxon>
        <taxon>Bacillati</taxon>
        <taxon>Bacillota</taxon>
        <taxon>Erysipelotrichia</taxon>
        <taxon>Erysipelotrichales</taxon>
        <taxon>Erysipelotrichaceae</taxon>
        <taxon>Holdemania</taxon>
    </lineage>
</organism>
<protein>
    <recommendedName>
        <fullName evidence="5">DNA alkylation repair protein</fullName>
    </recommendedName>
</protein>
<dbReference type="SUPFAM" id="SSF48371">
    <property type="entry name" value="ARM repeat"/>
    <property type="match status" value="1"/>
</dbReference>
<dbReference type="Gene3D" id="1.25.40.290">
    <property type="entry name" value="ARM repeat domains"/>
    <property type="match status" value="1"/>
</dbReference>
<name>A0A6N7S3F1_9FIRM</name>
<dbReference type="RefSeq" id="WP_154237809.1">
    <property type="nucleotide sequence ID" value="NZ_CALJPI010000099.1"/>
</dbReference>
<dbReference type="InterPro" id="IPR016024">
    <property type="entry name" value="ARM-type_fold"/>
</dbReference>
<comment type="caution">
    <text evidence="1">The sequence shown here is derived from an EMBL/GenBank/DDBJ whole genome shotgun (WGS) entry which is preliminary data.</text>
</comment>
<proteinExistence type="predicted"/>
<dbReference type="Pfam" id="PF08713">
    <property type="entry name" value="DNA_alkylation"/>
    <property type="match status" value="1"/>
</dbReference>
<evidence type="ECO:0000313" key="3">
    <source>
        <dbReference type="Proteomes" id="UP000433575"/>
    </source>
</evidence>
<keyword evidence="4" id="KW-1185">Reference proteome</keyword>
<dbReference type="Proteomes" id="UP000433575">
    <property type="component" value="Unassembled WGS sequence"/>
</dbReference>
<reference evidence="3 4" key="1">
    <citation type="journal article" date="2019" name="Nat. Med.">
        <title>A library of human gut bacterial isolates paired with longitudinal multiomics data enables mechanistic microbiome research.</title>
        <authorList>
            <person name="Poyet M."/>
            <person name="Groussin M."/>
            <person name="Gibbons S.M."/>
            <person name="Avila-Pacheco J."/>
            <person name="Jiang X."/>
            <person name="Kearney S.M."/>
            <person name="Perrotta A.R."/>
            <person name="Berdy B."/>
            <person name="Zhao S."/>
            <person name="Lieberman T.D."/>
            <person name="Swanson P.K."/>
            <person name="Smith M."/>
            <person name="Roesemann S."/>
            <person name="Alexander J.E."/>
            <person name="Rich S.A."/>
            <person name="Livny J."/>
            <person name="Vlamakis H."/>
            <person name="Clish C."/>
            <person name="Bullock K."/>
            <person name="Deik A."/>
            <person name="Scott J."/>
            <person name="Pierce K.A."/>
            <person name="Xavier R.J."/>
            <person name="Alm E.J."/>
        </authorList>
    </citation>
    <scope>NUCLEOTIDE SEQUENCE [LARGE SCALE GENOMIC DNA]</scope>
    <source>
        <strain evidence="1 3">BIOML-A4</strain>
        <strain evidence="2 4">BIOML-A5</strain>
    </source>
</reference>
<dbReference type="Proteomes" id="UP000480929">
    <property type="component" value="Unassembled WGS sequence"/>
</dbReference>
<evidence type="ECO:0000313" key="4">
    <source>
        <dbReference type="Proteomes" id="UP000480929"/>
    </source>
</evidence>
<dbReference type="AlphaFoldDB" id="A0A6N7S3F1"/>
<dbReference type="EMBL" id="WKPJ01000002">
    <property type="protein sequence ID" value="MSA88175.1"/>
    <property type="molecule type" value="Genomic_DNA"/>
</dbReference>
<evidence type="ECO:0000313" key="1">
    <source>
        <dbReference type="EMBL" id="MSA88175.1"/>
    </source>
</evidence>
<evidence type="ECO:0008006" key="5">
    <source>
        <dbReference type="Google" id="ProtNLM"/>
    </source>
</evidence>
<sequence>MPELMKNKINEQSLYELATRINQIDPSFAVRAFVSDGLREPWETLPLKARIRKIALTLGQSLPQDYRRAVSILSQVAAGYPPTVNGLSLLCLPDFVEVFGQKEADWDISMAALEQMTPIATGEFAVRAFILNDEPRMMRQMERWTQHPSEHVRLLASEGCRPLLPWGQVLNCFRQDTLPALKILELLKADPAPYVQKSVANNLNDLSKTHPELVLQTAYRWYGENEITNWIVKHGCRTLLKTGNAQALALFGLADQESVKVADFRLSSASIQLGEDLNFSFQIEAHKAVKVRLEYAIDYVRASGKRSRKIFKISELTIKEKEKRTYARKHSFADTSVRKHVPGRHSITLIVNGAKLKTLDFEVMAAVM</sequence>
<accession>A0A6N7S3F1</accession>
<dbReference type="OrthoDB" id="9797162at2"/>
<evidence type="ECO:0000313" key="2">
    <source>
        <dbReference type="EMBL" id="MSC31930.1"/>
    </source>
</evidence>
<dbReference type="EMBL" id="WKPI01000002">
    <property type="protein sequence ID" value="MSC31930.1"/>
    <property type="molecule type" value="Genomic_DNA"/>
</dbReference>